<evidence type="ECO:0000256" key="1">
    <source>
        <dbReference type="SAM" id="Coils"/>
    </source>
</evidence>
<reference evidence="2 3" key="1">
    <citation type="submission" date="2020-06" db="EMBL/GenBank/DDBJ databases">
        <authorList>
            <person name="De Coninck B."/>
            <person name="Ibrahim H."/>
        </authorList>
    </citation>
    <scope>NUCLEOTIDE SEQUENCE [LARGE SCALE GENOMIC DNA]</scope>
    <source>
        <strain evidence="2">Ag_rhizogenes_K599</strain>
    </source>
</reference>
<protein>
    <submittedName>
        <fullName evidence="2">Uncharacterized protein</fullName>
    </submittedName>
</protein>
<accession>A0AAN2A3H2</accession>
<gene>
    <name evidence="2" type="ORF">AGRHK599_LOCUS1241</name>
</gene>
<dbReference type="EMBL" id="CAICSX020000001">
    <property type="protein sequence ID" value="CAD0211215.1"/>
    <property type="molecule type" value="Genomic_DNA"/>
</dbReference>
<dbReference type="AlphaFoldDB" id="A0AAN2A3H2"/>
<comment type="caution">
    <text evidence="2">The sequence shown here is derived from an EMBL/GenBank/DDBJ whole genome shotgun (WGS) entry which is preliminary data.</text>
</comment>
<evidence type="ECO:0000313" key="2">
    <source>
        <dbReference type="EMBL" id="CAD0211215.1"/>
    </source>
</evidence>
<dbReference type="KEGG" id="aro:B0909_05475"/>
<proteinExistence type="predicted"/>
<name>A0AAN2A3H2_RHIRH</name>
<feature type="coiled-coil region" evidence="1">
    <location>
        <begin position="62"/>
        <end position="91"/>
    </location>
</feature>
<keyword evidence="1" id="KW-0175">Coiled coil</keyword>
<evidence type="ECO:0000313" key="3">
    <source>
        <dbReference type="Proteomes" id="UP000528185"/>
    </source>
</evidence>
<organism evidence="2 3">
    <name type="scientific">Rhizobium rhizogenes</name>
    <name type="common">Agrobacterium rhizogenes</name>
    <dbReference type="NCBI Taxonomy" id="359"/>
    <lineage>
        <taxon>Bacteria</taxon>
        <taxon>Pseudomonadati</taxon>
        <taxon>Pseudomonadota</taxon>
        <taxon>Alphaproteobacteria</taxon>
        <taxon>Hyphomicrobiales</taxon>
        <taxon>Rhizobiaceae</taxon>
        <taxon>Rhizobium/Agrobacterium group</taxon>
        <taxon>Rhizobium</taxon>
    </lineage>
</organism>
<dbReference type="Proteomes" id="UP000528185">
    <property type="component" value="Unassembled WGS sequence"/>
</dbReference>
<sequence length="106" mass="12154">MSAVFEARDTFRAAWPISHYGKLDNVFYHAVRFVAPRVSKEFTQRRARSIYEGTARRIDSEEMDALREAEQQQARIEATELRARLALLDEKIASFSTAVPGETMES</sequence>
<dbReference type="RefSeq" id="WP_065115689.1">
    <property type="nucleotide sequence ID" value="NZ_CAICSX020000001.1"/>
</dbReference>